<sequence length="201" mass="20774">MTTDDGPKADTAREDIDPLAAAAPVAGARTDQAGITRRLTSGRAVTAIAVVALAAVGVAAYAAVDNHRIRAREDARAAAQQAACAYAPVLARYDAKDLDTYFAAVLAGATGDWKTEFDATSKDLRAVLTQGQVVSTVGTVRCALESADETSARAVAVINQTITSLGTQGTPTPGQLAVTLSLRKDADRWLVSEVGSPLLVH</sequence>
<evidence type="ECO:0000256" key="1">
    <source>
        <dbReference type="ARBA" id="ARBA00004370"/>
    </source>
</evidence>
<feature type="transmembrane region" description="Helical" evidence="3">
    <location>
        <begin position="44"/>
        <end position="64"/>
    </location>
</feature>
<gene>
    <name evidence="4" type="ORF">DFR69_112194</name>
</gene>
<protein>
    <submittedName>
        <fullName evidence="4">Mce-associated membrane protein</fullName>
    </submittedName>
</protein>
<dbReference type="AlphaFoldDB" id="A0A317N6S2"/>
<keyword evidence="3" id="KW-1133">Transmembrane helix</keyword>
<evidence type="ECO:0000313" key="4">
    <source>
        <dbReference type="EMBL" id="PWV70774.1"/>
    </source>
</evidence>
<dbReference type="PANTHER" id="PTHR37042:SF4">
    <property type="entry name" value="OUTER MEMBRANE PROTEIN RV1973"/>
    <property type="match status" value="1"/>
</dbReference>
<evidence type="ECO:0000256" key="3">
    <source>
        <dbReference type="SAM" id="Phobius"/>
    </source>
</evidence>
<name>A0A317N6S2_9NOCA</name>
<dbReference type="RefSeq" id="WP_146229437.1">
    <property type="nucleotide sequence ID" value="NZ_QGTL01000012.1"/>
</dbReference>
<comment type="caution">
    <text evidence="4">The sequence shown here is derived from an EMBL/GenBank/DDBJ whole genome shotgun (WGS) entry which is preliminary data.</text>
</comment>
<accession>A0A317N6S2</accession>
<dbReference type="GO" id="GO:0016020">
    <property type="term" value="C:membrane"/>
    <property type="evidence" value="ECO:0007669"/>
    <property type="project" value="UniProtKB-SubCell"/>
</dbReference>
<keyword evidence="5" id="KW-1185">Reference proteome</keyword>
<keyword evidence="2 3" id="KW-0472">Membrane</keyword>
<dbReference type="Proteomes" id="UP000246410">
    <property type="component" value="Unassembled WGS sequence"/>
</dbReference>
<proteinExistence type="predicted"/>
<dbReference type="PANTHER" id="PTHR37042">
    <property type="entry name" value="OUTER MEMBRANE PROTEIN RV1973"/>
    <property type="match status" value="1"/>
</dbReference>
<evidence type="ECO:0000256" key="2">
    <source>
        <dbReference type="ARBA" id="ARBA00023136"/>
    </source>
</evidence>
<dbReference type="EMBL" id="QGTL01000012">
    <property type="protein sequence ID" value="PWV70774.1"/>
    <property type="molecule type" value="Genomic_DNA"/>
</dbReference>
<evidence type="ECO:0000313" key="5">
    <source>
        <dbReference type="Proteomes" id="UP000246410"/>
    </source>
</evidence>
<reference evidence="4 5" key="1">
    <citation type="submission" date="2018-05" db="EMBL/GenBank/DDBJ databases">
        <title>Genomic Encyclopedia of Type Strains, Phase IV (KMG-IV): sequencing the most valuable type-strain genomes for metagenomic binning, comparative biology and taxonomic classification.</title>
        <authorList>
            <person name="Goeker M."/>
        </authorList>
    </citation>
    <scope>NUCLEOTIDE SEQUENCE [LARGE SCALE GENOMIC DNA]</scope>
    <source>
        <strain evidence="4 5">DSM 44717</strain>
    </source>
</reference>
<keyword evidence="3" id="KW-0812">Transmembrane</keyword>
<organism evidence="4 5">
    <name type="scientific">Nocardia neocaledoniensis</name>
    <dbReference type="NCBI Taxonomy" id="236511"/>
    <lineage>
        <taxon>Bacteria</taxon>
        <taxon>Bacillati</taxon>
        <taxon>Actinomycetota</taxon>
        <taxon>Actinomycetes</taxon>
        <taxon>Mycobacteriales</taxon>
        <taxon>Nocardiaceae</taxon>
        <taxon>Nocardia</taxon>
    </lineage>
</organism>
<comment type="subcellular location">
    <subcellularLocation>
        <location evidence="1">Membrane</location>
    </subcellularLocation>
</comment>